<dbReference type="AlphaFoldDB" id="A0A6G1GU59"/>
<evidence type="ECO:0000313" key="2">
    <source>
        <dbReference type="EMBL" id="KAF1984491.1"/>
    </source>
</evidence>
<keyword evidence="3" id="KW-1185">Reference proteome</keyword>
<feature type="compositionally biased region" description="Polar residues" evidence="1">
    <location>
        <begin position="91"/>
        <end position="104"/>
    </location>
</feature>
<feature type="compositionally biased region" description="Polar residues" evidence="1">
    <location>
        <begin position="113"/>
        <end position="129"/>
    </location>
</feature>
<accession>A0A6G1GU59</accession>
<reference evidence="2" key="1">
    <citation type="journal article" date="2020" name="Stud. Mycol.">
        <title>101 Dothideomycetes genomes: a test case for predicting lifestyles and emergence of pathogens.</title>
        <authorList>
            <person name="Haridas S."/>
            <person name="Albert R."/>
            <person name="Binder M."/>
            <person name="Bloem J."/>
            <person name="Labutti K."/>
            <person name="Salamov A."/>
            <person name="Andreopoulos B."/>
            <person name="Baker S."/>
            <person name="Barry K."/>
            <person name="Bills G."/>
            <person name="Bluhm B."/>
            <person name="Cannon C."/>
            <person name="Castanera R."/>
            <person name="Culley D."/>
            <person name="Daum C."/>
            <person name="Ezra D."/>
            <person name="Gonzalez J."/>
            <person name="Henrissat B."/>
            <person name="Kuo A."/>
            <person name="Liang C."/>
            <person name="Lipzen A."/>
            <person name="Lutzoni F."/>
            <person name="Magnuson J."/>
            <person name="Mondo S."/>
            <person name="Nolan M."/>
            <person name="Ohm R."/>
            <person name="Pangilinan J."/>
            <person name="Park H.-J."/>
            <person name="Ramirez L."/>
            <person name="Alfaro M."/>
            <person name="Sun H."/>
            <person name="Tritt A."/>
            <person name="Yoshinaga Y."/>
            <person name="Zwiers L.-H."/>
            <person name="Turgeon B."/>
            <person name="Goodwin S."/>
            <person name="Spatafora J."/>
            <person name="Crous P."/>
            <person name="Grigoriev I."/>
        </authorList>
    </citation>
    <scope>NUCLEOTIDE SEQUENCE</scope>
    <source>
        <strain evidence="2">CBS 113979</strain>
    </source>
</reference>
<feature type="region of interest" description="Disordered" evidence="1">
    <location>
        <begin position="62"/>
        <end position="179"/>
    </location>
</feature>
<proteinExistence type="predicted"/>
<name>A0A6G1GU59_9PEZI</name>
<organism evidence="2 3">
    <name type="scientific">Aulographum hederae CBS 113979</name>
    <dbReference type="NCBI Taxonomy" id="1176131"/>
    <lineage>
        <taxon>Eukaryota</taxon>
        <taxon>Fungi</taxon>
        <taxon>Dikarya</taxon>
        <taxon>Ascomycota</taxon>
        <taxon>Pezizomycotina</taxon>
        <taxon>Dothideomycetes</taxon>
        <taxon>Pleosporomycetidae</taxon>
        <taxon>Aulographales</taxon>
        <taxon>Aulographaceae</taxon>
    </lineage>
</organism>
<feature type="compositionally biased region" description="Basic residues" evidence="1">
    <location>
        <begin position="154"/>
        <end position="164"/>
    </location>
</feature>
<sequence>MIPVACLQHRVPTHRNTFVSKQEISFINLKSSSSTTLSPVFKRAHQRGGVAETRQSLHLSTRFSKSSCAQSTHSPPSALAQPQDNMEPPSQGRSLPSSPLNSDMNFLPRRFDPNTNLLFQRPIPTTSTDLDMKSDPDTPIRKRPFKATITTNPKKNRKIFTKSTKHPEKLSLPPETWLS</sequence>
<evidence type="ECO:0000313" key="3">
    <source>
        <dbReference type="Proteomes" id="UP000800041"/>
    </source>
</evidence>
<dbReference type="EMBL" id="ML977167">
    <property type="protein sequence ID" value="KAF1984491.1"/>
    <property type="molecule type" value="Genomic_DNA"/>
</dbReference>
<dbReference type="Proteomes" id="UP000800041">
    <property type="component" value="Unassembled WGS sequence"/>
</dbReference>
<feature type="compositionally biased region" description="Polar residues" evidence="1">
    <location>
        <begin position="62"/>
        <end position="84"/>
    </location>
</feature>
<gene>
    <name evidence="2" type="ORF">K402DRAFT_137015</name>
</gene>
<evidence type="ECO:0000256" key="1">
    <source>
        <dbReference type="SAM" id="MobiDB-lite"/>
    </source>
</evidence>
<feature type="compositionally biased region" description="Basic and acidic residues" evidence="1">
    <location>
        <begin position="130"/>
        <end position="140"/>
    </location>
</feature>
<protein>
    <submittedName>
        <fullName evidence="2">Uncharacterized protein</fullName>
    </submittedName>
</protein>